<dbReference type="GO" id="GO:0004803">
    <property type="term" value="F:transposase activity"/>
    <property type="evidence" value="ECO:0007669"/>
    <property type="project" value="InterPro"/>
</dbReference>
<evidence type="ECO:0000313" key="3">
    <source>
        <dbReference type="EMBL" id="OZS71940.1"/>
    </source>
</evidence>
<dbReference type="Pfam" id="PF13006">
    <property type="entry name" value="Nterm_IS4"/>
    <property type="match status" value="1"/>
</dbReference>
<evidence type="ECO:0000259" key="1">
    <source>
        <dbReference type="Pfam" id="PF01609"/>
    </source>
</evidence>
<name>A0A264VKU1_PRORE</name>
<evidence type="ECO:0000313" key="4">
    <source>
        <dbReference type="Proteomes" id="UP000216001"/>
    </source>
</evidence>
<dbReference type="GO" id="GO:0003677">
    <property type="term" value="F:DNA binding"/>
    <property type="evidence" value="ECO:0007669"/>
    <property type="project" value="InterPro"/>
</dbReference>
<dbReference type="InterPro" id="IPR047952">
    <property type="entry name" value="Transpos_IS4"/>
</dbReference>
<dbReference type="Pfam" id="PF01609">
    <property type="entry name" value="DDE_Tnp_1"/>
    <property type="match status" value="1"/>
</dbReference>
<sequence length="435" mass="49358">MLLSQALETVQAFSPKEFTALSDLLCAELIDECLADTGVVTLRKRRLPMEMMVWAVMGMSLFRSLSMAQLVSHLDIVLPGKRPYVAPSAVVQARQRLGEDAVRSVFEKTSQLWLDKLPLSHWNGLTLMAVDGTLWRTPDTPENDAAFGRTANECSRSDWPQLRMVCQMEVTSHLISGAHFGSVSEVSEVDLAAKLTKQTPESSLTIFDKGFYALGLLHHWQSSGVEKHWMLPLRKGSRYQVIEKLGSGDELVEFHLSPQARKKWANAPMILRARLITKNLNGKGIQILTSMSDPLRYPKADIAELYGHRWEIEHGFREMKQHMLNNELTLRSKKPALVNQELWGIVLAYNLLRFMMAQMAYSLKDTEPYQMGFKQTALYLSAQLSLLPAVAPGRIPKFINEILAMAGSFVLPSRRQRHYPRAVKKKPQRYPLRRS</sequence>
<dbReference type="GO" id="GO:0006313">
    <property type="term" value="P:DNA transposition"/>
    <property type="evidence" value="ECO:0007669"/>
    <property type="project" value="InterPro"/>
</dbReference>
<accession>A0A264VKU1</accession>
<organism evidence="3 4">
    <name type="scientific">Providencia rettgeri</name>
    <dbReference type="NCBI Taxonomy" id="587"/>
    <lineage>
        <taxon>Bacteria</taxon>
        <taxon>Pseudomonadati</taxon>
        <taxon>Pseudomonadota</taxon>
        <taxon>Gammaproteobacteria</taxon>
        <taxon>Enterobacterales</taxon>
        <taxon>Morganellaceae</taxon>
        <taxon>Providencia</taxon>
    </lineage>
</organism>
<protein>
    <submittedName>
        <fullName evidence="3">IS4 family transposase</fullName>
    </submittedName>
</protein>
<evidence type="ECO:0000259" key="2">
    <source>
        <dbReference type="Pfam" id="PF13006"/>
    </source>
</evidence>
<dbReference type="PANTHER" id="PTHR37529:SF1">
    <property type="entry name" value="TRANSPOSASE INSG FOR INSERTION SEQUENCE ELEMENT IS4-RELATED"/>
    <property type="match status" value="1"/>
</dbReference>
<feature type="domain" description="Transposase IS4 N-terminal" evidence="2">
    <location>
        <begin position="16"/>
        <end position="107"/>
    </location>
</feature>
<dbReference type="NCBIfam" id="NF033592">
    <property type="entry name" value="transpos_IS4_1"/>
    <property type="match status" value="1"/>
</dbReference>
<proteinExistence type="predicted"/>
<dbReference type="EMBL" id="NOWC01000069">
    <property type="protein sequence ID" value="OZS71940.1"/>
    <property type="molecule type" value="Genomic_DNA"/>
</dbReference>
<dbReference type="InterPro" id="IPR012337">
    <property type="entry name" value="RNaseH-like_sf"/>
</dbReference>
<dbReference type="RefSeq" id="WP_094963253.1">
    <property type="nucleotide sequence ID" value="NZ_NOWC01000069.1"/>
</dbReference>
<dbReference type="SUPFAM" id="SSF53098">
    <property type="entry name" value="Ribonuclease H-like"/>
    <property type="match status" value="1"/>
</dbReference>
<dbReference type="AlphaFoldDB" id="A0A264VKU1"/>
<dbReference type="InterPro" id="IPR002559">
    <property type="entry name" value="Transposase_11"/>
</dbReference>
<feature type="domain" description="Transposase IS4-like" evidence="1">
    <location>
        <begin position="124"/>
        <end position="351"/>
    </location>
</feature>
<reference evidence="3 4" key="1">
    <citation type="submission" date="2017-07" db="EMBL/GenBank/DDBJ databases">
        <title>blaIMP-27 on transferable plasmids in Proteus mirabilis and Providencia rettgeri.</title>
        <authorList>
            <person name="Potter R."/>
        </authorList>
    </citation>
    <scope>NUCLEOTIDE SEQUENCE [LARGE SCALE GENOMIC DNA]</scope>
    <source>
        <strain evidence="3 4">PR1</strain>
    </source>
</reference>
<gene>
    <name evidence="3" type="ORF">CHI95_24600</name>
</gene>
<comment type="caution">
    <text evidence="3">The sequence shown here is derived from an EMBL/GenBank/DDBJ whole genome shotgun (WGS) entry which is preliminary data.</text>
</comment>
<dbReference type="Proteomes" id="UP000216001">
    <property type="component" value="Unassembled WGS sequence"/>
</dbReference>
<dbReference type="PANTHER" id="PTHR37529">
    <property type="entry name" value="TRANSPOSASE INSG FOR INSERTION SEQUENCE ELEMENT IS4-RELATED"/>
    <property type="match status" value="1"/>
</dbReference>
<dbReference type="InterPro" id="IPR024473">
    <property type="entry name" value="Transposases_IS4_N"/>
</dbReference>